<protein>
    <recommendedName>
        <fullName evidence="2">histidine kinase</fullName>
        <ecNumber evidence="2">2.7.13.3</ecNumber>
    </recommendedName>
</protein>
<feature type="domain" description="Histidine kinase" evidence="7">
    <location>
        <begin position="268"/>
        <end position="489"/>
    </location>
</feature>
<dbReference type="PANTHER" id="PTHR43304">
    <property type="entry name" value="PHYTOCHROME-LIKE PROTEIN CPH1"/>
    <property type="match status" value="1"/>
</dbReference>
<keyword evidence="3" id="KW-0597">Phosphoprotein</keyword>
<evidence type="ECO:0000313" key="9">
    <source>
        <dbReference type="Proteomes" id="UP001569414"/>
    </source>
</evidence>
<evidence type="ECO:0000259" key="7">
    <source>
        <dbReference type="PROSITE" id="PS50109"/>
    </source>
</evidence>
<dbReference type="PRINTS" id="PR00344">
    <property type="entry name" value="BCTRLSENSOR"/>
</dbReference>
<dbReference type="RefSeq" id="WP_371843333.1">
    <property type="nucleotide sequence ID" value="NZ_JBGMEL010000007.1"/>
</dbReference>
<name>A0ABV4NNN5_9GAMM</name>
<evidence type="ECO:0000256" key="2">
    <source>
        <dbReference type="ARBA" id="ARBA00012438"/>
    </source>
</evidence>
<evidence type="ECO:0000313" key="8">
    <source>
        <dbReference type="EMBL" id="MFA0790668.1"/>
    </source>
</evidence>
<feature type="transmembrane region" description="Helical" evidence="6">
    <location>
        <begin position="204"/>
        <end position="222"/>
    </location>
</feature>
<evidence type="ECO:0000256" key="4">
    <source>
        <dbReference type="ARBA" id="ARBA00022679"/>
    </source>
</evidence>
<dbReference type="InterPro" id="IPR036097">
    <property type="entry name" value="HisK_dim/P_sf"/>
</dbReference>
<dbReference type="SUPFAM" id="SSF47384">
    <property type="entry name" value="Homodimeric domain of signal transducing histidine kinase"/>
    <property type="match status" value="1"/>
</dbReference>
<dbReference type="EC" id="2.7.13.3" evidence="2"/>
<dbReference type="InterPro" id="IPR005467">
    <property type="entry name" value="His_kinase_dom"/>
</dbReference>
<evidence type="ECO:0000256" key="5">
    <source>
        <dbReference type="ARBA" id="ARBA00022777"/>
    </source>
</evidence>
<evidence type="ECO:0000256" key="6">
    <source>
        <dbReference type="SAM" id="Phobius"/>
    </source>
</evidence>
<evidence type="ECO:0000256" key="1">
    <source>
        <dbReference type="ARBA" id="ARBA00000085"/>
    </source>
</evidence>
<accession>A0ABV4NNN5</accession>
<dbReference type="Gene3D" id="3.30.565.10">
    <property type="entry name" value="Histidine kinase-like ATPase, C-terminal domain"/>
    <property type="match status" value="1"/>
</dbReference>
<dbReference type="PANTHER" id="PTHR43304:SF1">
    <property type="entry name" value="PAC DOMAIN-CONTAINING PROTEIN"/>
    <property type="match status" value="1"/>
</dbReference>
<dbReference type="Pfam" id="PF02518">
    <property type="entry name" value="HATPase_c"/>
    <property type="match status" value="1"/>
</dbReference>
<organism evidence="8 9">
    <name type="scientific">Microbulbifer echini</name>
    <dbReference type="NCBI Taxonomy" id="1529067"/>
    <lineage>
        <taxon>Bacteria</taxon>
        <taxon>Pseudomonadati</taxon>
        <taxon>Pseudomonadota</taxon>
        <taxon>Gammaproteobacteria</taxon>
        <taxon>Cellvibrionales</taxon>
        <taxon>Microbulbiferaceae</taxon>
        <taxon>Microbulbifer</taxon>
    </lineage>
</organism>
<proteinExistence type="predicted"/>
<dbReference type="InterPro" id="IPR036890">
    <property type="entry name" value="HATPase_C_sf"/>
</dbReference>
<dbReference type="GO" id="GO:0005524">
    <property type="term" value="F:ATP binding"/>
    <property type="evidence" value="ECO:0007669"/>
    <property type="project" value="UniProtKB-KW"/>
</dbReference>
<dbReference type="Gene3D" id="1.10.287.130">
    <property type="match status" value="1"/>
</dbReference>
<dbReference type="CDD" id="cd00082">
    <property type="entry name" value="HisKA"/>
    <property type="match status" value="1"/>
</dbReference>
<dbReference type="Proteomes" id="UP001569414">
    <property type="component" value="Unassembled WGS sequence"/>
</dbReference>
<gene>
    <name evidence="8" type="ORF">ACCI51_08915</name>
</gene>
<keyword evidence="8" id="KW-0547">Nucleotide-binding</keyword>
<dbReference type="Pfam" id="PF00512">
    <property type="entry name" value="HisKA"/>
    <property type="match status" value="1"/>
</dbReference>
<keyword evidence="6" id="KW-0812">Transmembrane</keyword>
<feature type="transmembrane region" description="Helical" evidence="6">
    <location>
        <begin position="12"/>
        <end position="31"/>
    </location>
</feature>
<dbReference type="SUPFAM" id="SSF55874">
    <property type="entry name" value="ATPase domain of HSP90 chaperone/DNA topoisomerase II/histidine kinase"/>
    <property type="match status" value="1"/>
</dbReference>
<dbReference type="SMART" id="SM00388">
    <property type="entry name" value="HisKA"/>
    <property type="match status" value="1"/>
</dbReference>
<dbReference type="InterPro" id="IPR003594">
    <property type="entry name" value="HATPase_dom"/>
</dbReference>
<comment type="caution">
    <text evidence="8">The sequence shown here is derived from an EMBL/GenBank/DDBJ whole genome shotgun (WGS) entry which is preliminary data.</text>
</comment>
<dbReference type="EMBL" id="JBGMEL010000007">
    <property type="protein sequence ID" value="MFA0790668.1"/>
    <property type="molecule type" value="Genomic_DNA"/>
</dbReference>
<dbReference type="InterPro" id="IPR003661">
    <property type="entry name" value="HisK_dim/P_dom"/>
</dbReference>
<keyword evidence="8" id="KW-0067">ATP-binding</keyword>
<keyword evidence="4" id="KW-0808">Transferase</keyword>
<dbReference type="PROSITE" id="PS50109">
    <property type="entry name" value="HIS_KIN"/>
    <property type="match status" value="1"/>
</dbReference>
<comment type="catalytic activity">
    <reaction evidence="1">
        <text>ATP + protein L-histidine = ADP + protein N-phospho-L-histidine.</text>
        <dbReference type="EC" id="2.7.13.3"/>
    </reaction>
</comment>
<keyword evidence="9" id="KW-1185">Reference proteome</keyword>
<keyword evidence="6" id="KW-1133">Transmembrane helix</keyword>
<sequence>MIMDSKPSKLRYFWSALILGLCLLFAANSYYTYRNLNELGENAARSGEIKDILQLASDTYFAVHTAELQLREFKQNENAANFTKYEAAVAHASELVNELQAQNTKIPKSAFRFDELERLLSSHYRAIDTVTTPADSNQSSQLVTDFNAAQDKREVKSLARTMEASHKTLEMLSQFISTIEEEEFQHIQSLMDDSALRRREVTRAVLFANCLGIGLILVIAMLTNRSMRQQNEYAQLLELRVTERTQELELYSQELTRSNRELQNFAFVASHDLQEPLRKIRAFGDRLTARYSEKLGDGKDYVERMQSAAKRMSKLIEDLLAFSRVSTRTTPFETVDLNLVVEEVLDDLQIKREETNAQIDVQPLPTILADPTQMAQLFLNLIGNALKFIKPECPPIIRIQCEKTEISHVDTKVPGYRITVSDNGIGFDEQFVDKVFSAFQRLHGRNEYEGTGIGLAICRRILERHCGEIHAASAPGKGATFELLIPENPPVQVEYNDSEPRLLDTSAQSQQGLNL</sequence>
<dbReference type="InterPro" id="IPR052162">
    <property type="entry name" value="Sensor_kinase/Photoreceptor"/>
</dbReference>
<dbReference type="InterPro" id="IPR004358">
    <property type="entry name" value="Sig_transdc_His_kin-like_C"/>
</dbReference>
<reference evidence="8 9" key="1">
    <citation type="submission" date="2024-08" db="EMBL/GenBank/DDBJ databases">
        <authorList>
            <person name="Ishaq N."/>
        </authorList>
    </citation>
    <scope>NUCLEOTIDE SEQUENCE [LARGE SCALE GENOMIC DNA]</scope>
    <source>
        <strain evidence="8 9">JCM 30400</strain>
    </source>
</reference>
<keyword evidence="6" id="KW-0472">Membrane</keyword>
<dbReference type="SMART" id="SM00387">
    <property type="entry name" value="HATPase_c"/>
    <property type="match status" value="1"/>
</dbReference>
<keyword evidence="5" id="KW-0418">Kinase</keyword>
<evidence type="ECO:0000256" key="3">
    <source>
        <dbReference type="ARBA" id="ARBA00022553"/>
    </source>
</evidence>